<organism evidence="3 4">
    <name type="scientific">Flammeovirga aprica JL-4</name>
    <dbReference type="NCBI Taxonomy" id="694437"/>
    <lineage>
        <taxon>Bacteria</taxon>
        <taxon>Pseudomonadati</taxon>
        <taxon>Bacteroidota</taxon>
        <taxon>Cytophagia</taxon>
        <taxon>Cytophagales</taxon>
        <taxon>Flammeovirgaceae</taxon>
        <taxon>Flammeovirga</taxon>
    </lineage>
</organism>
<feature type="transmembrane region" description="Helical" evidence="1">
    <location>
        <begin position="556"/>
        <end position="576"/>
    </location>
</feature>
<feature type="chain" id="PRO_5030771605" description="DNA-binding transcriptional activator of the SARP family" evidence="2">
    <location>
        <begin position="21"/>
        <end position="864"/>
    </location>
</feature>
<evidence type="ECO:0008006" key="5">
    <source>
        <dbReference type="Google" id="ProtNLM"/>
    </source>
</evidence>
<protein>
    <recommendedName>
        <fullName evidence="5">DNA-binding transcriptional activator of the SARP family</fullName>
    </recommendedName>
</protein>
<name>A0A7X9XAJ2_9BACT</name>
<reference evidence="3 4" key="1">
    <citation type="submission" date="2020-04" db="EMBL/GenBank/DDBJ databases">
        <title>Flammeovirga sp. SR4, a novel species isolated from seawater.</title>
        <authorList>
            <person name="Wang X."/>
        </authorList>
    </citation>
    <scope>NUCLEOTIDE SEQUENCE [LARGE SCALE GENOMIC DNA]</scope>
    <source>
        <strain evidence="3 4">ATCC 23126</strain>
    </source>
</reference>
<evidence type="ECO:0000256" key="1">
    <source>
        <dbReference type="SAM" id="Phobius"/>
    </source>
</evidence>
<dbReference type="GO" id="GO:0003677">
    <property type="term" value="F:DNA binding"/>
    <property type="evidence" value="ECO:0007669"/>
    <property type="project" value="TreeGrafter"/>
</dbReference>
<comment type="caution">
    <text evidence="3">The sequence shown here is derived from an EMBL/GenBank/DDBJ whole genome shotgun (WGS) entry which is preliminary data.</text>
</comment>
<dbReference type="Proteomes" id="UP000576082">
    <property type="component" value="Unassembled WGS sequence"/>
</dbReference>
<sequence>MIKKLLLYFIYLLTCHSILANEATIGNLNNGLHFSNYGLYKSWENNSSLEIPSRNENFIKLGLLSSIRFQLKLNNSEEAKFGYLFRIFTKQRFNIDILQVPNKSNKENFILAVGNKQVPFSLKGDLNDLFELKLTLNSIDNRIVLYKDEDILASVAFPKKYSLEQLKLFFGVLDYEGIFSQDICSFNLYKIAIYNTEKLKHEWDFDENQGTIAYDKKEGLEGNITNPRWLKNHNSHWDKMATFNVKGKAYYDFDDNGKLFLSTADKLYEIDFKKSINTVFDYSDKPMKMVIDTKLLYDKERKQVGLYYIENSVVTFFDKNKNQWEKQLTDYLIGEKYLHHVYSDIKGTNSQLFFGGYGHYKYSNDFHIREGKEFRKLTIDQPIMPRYLSAMSDVENNSFYLLGGFGSEDGDQWNKPHIMKELIAASIVENQVKVDTIVPIGFDKSYAFFGKLHSINQDSSLYALAFDMDDFHTNLQLISIDPTTASFSILGDSIPFTFKDIFSQAKMSYVESLQKLIVISSYYNSKYDNTDISIYQIDFPVIPLPDEEPIEETNSFTFIIGFIVVLMAVVGVIFIGKRKNNQIEKKLEVKDVPLSKVKKEEVVQEKKEPIQHLTLQNTFSKKKDDLLTKHNAIYILNSFKIVSKEGKDITHELSPLQRDIILLLLFKTDKEKGLTTDQFNNVFWFDKSKKSANNNRLVNLSKLRKTLAQLDEITISKEENKWKISLSEEIFSDWKLFHELLNSDEISLETIDILSKIIGKDGVLGDLHLEWFESTRNELIYKINELLLSFYKQNQDKLTPYHANKIANLLLLLDNLSEEGILIRCKVMNSQGDTEGVERVMSEFQRKYMESYGEEFVFDLDQVL</sequence>
<proteinExistence type="predicted"/>
<evidence type="ECO:0000313" key="3">
    <source>
        <dbReference type="EMBL" id="NME69674.1"/>
    </source>
</evidence>
<gene>
    <name evidence="3" type="ORF">HHU12_16990</name>
</gene>
<keyword evidence="4" id="KW-1185">Reference proteome</keyword>
<dbReference type="EMBL" id="JABANE010000046">
    <property type="protein sequence ID" value="NME69674.1"/>
    <property type="molecule type" value="Genomic_DNA"/>
</dbReference>
<dbReference type="AlphaFoldDB" id="A0A7X9XAJ2"/>
<dbReference type="GO" id="GO:0006355">
    <property type="term" value="P:regulation of DNA-templated transcription"/>
    <property type="evidence" value="ECO:0007669"/>
    <property type="project" value="TreeGrafter"/>
</dbReference>
<dbReference type="PANTHER" id="PTHR35807:SF1">
    <property type="entry name" value="TRANSCRIPTIONAL REGULATOR REDD"/>
    <property type="match status" value="1"/>
</dbReference>
<evidence type="ECO:0000313" key="4">
    <source>
        <dbReference type="Proteomes" id="UP000576082"/>
    </source>
</evidence>
<dbReference type="InterPro" id="IPR051677">
    <property type="entry name" value="AfsR-DnrI-RedD_regulator"/>
</dbReference>
<feature type="signal peptide" evidence="2">
    <location>
        <begin position="1"/>
        <end position="20"/>
    </location>
</feature>
<keyword evidence="1" id="KW-1133">Transmembrane helix</keyword>
<dbReference type="PANTHER" id="PTHR35807">
    <property type="entry name" value="TRANSCRIPTIONAL REGULATOR REDD-RELATED"/>
    <property type="match status" value="1"/>
</dbReference>
<evidence type="ECO:0000256" key="2">
    <source>
        <dbReference type="SAM" id="SignalP"/>
    </source>
</evidence>
<keyword evidence="1" id="KW-0472">Membrane</keyword>
<keyword evidence="1" id="KW-0812">Transmembrane</keyword>
<keyword evidence="2" id="KW-0732">Signal</keyword>
<accession>A0A7X9XAJ2</accession>
<dbReference type="RefSeq" id="WP_169657940.1">
    <property type="nucleotide sequence ID" value="NZ_JABANE010000046.1"/>
</dbReference>